<dbReference type="SUPFAM" id="SSF53335">
    <property type="entry name" value="S-adenosyl-L-methionine-dependent methyltransferases"/>
    <property type="match status" value="1"/>
</dbReference>
<dbReference type="CDD" id="cd02440">
    <property type="entry name" value="AdoMet_MTases"/>
    <property type="match status" value="1"/>
</dbReference>
<accession>A0A0G1RFP2</accession>
<comment type="caution">
    <text evidence="4">The sequence shown here is derived from an EMBL/GenBank/DDBJ whole genome shotgun (WGS) entry which is preliminary data.</text>
</comment>
<evidence type="ECO:0000256" key="1">
    <source>
        <dbReference type="ARBA" id="ARBA00022603"/>
    </source>
</evidence>
<evidence type="ECO:0000313" key="5">
    <source>
        <dbReference type="Proteomes" id="UP000034684"/>
    </source>
</evidence>
<evidence type="ECO:0000259" key="3">
    <source>
        <dbReference type="Pfam" id="PF13649"/>
    </source>
</evidence>
<dbReference type="AlphaFoldDB" id="A0A0G1RFP2"/>
<reference evidence="4 5" key="1">
    <citation type="journal article" date="2015" name="Nature">
        <title>rRNA introns, odd ribosomes, and small enigmatic genomes across a large radiation of phyla.</title>
        <authorList>
            <person name="Brown C.T."/>
            <person name="Hug L.A."/>
            <person name="Thomas B.C."/>
            <person name="Sharon I."/>
            <person name="Castelle C.J."/>
            <person name="Singh A."/>
            <person name="Wilkins M.J."/>
            <person name="Williams K.H."/>
            <person name="Banfield J.F."/>
        </authorList>
    </citation>
    <scope>NUCLEOTIDE SEQUENCE [LARGE SCALE GENOMIC DNA]</scope>
</reference>
<dbReference type="InterPro" id="IPR041698">
    <property type="entry name" value="Methyltransf_25"/>
</dbReference>
<dbReference type="InterPro" id="IPR029063">
    <property type="entry name" value="SAM-dependent_MTases_sf"/>
</dbReference>
<dbReference type="Pfam" id="PF13649">
    <property type="entry name" value="Methyltransf_25"/>
    <property type="match status" value="1"/>
</dbReference>
<evidence type="ECO:0000313" key="4">
    <source>
        <dbReference type="EMBL" id="KKU56119.1"/>
    </source>
</evidence>
<evidence type="ECO:0000256" key="2">
    <source>
        <dbReference type="ARBA" id="ARBA00022679"/>
    </source>
</evidence>
<protein>
    <recommendedName>
        <fullName evidence="3">Methyltransferase domain-containing protein</fullName>
    </recommendedName>
</protein>
<sequence length="203" mass="23042">MDYKTLTTETYNRSAKELSEHFKGIGDRTQDVKLALSLAKMDTGKEARVLEIGCGDGRDAPEIIKRVKWYQGIDLSVELLKLARAKSPTANFVLADALVFDYPSGLDVVFAFASLLHVNKNDFKSVCLKVRRALRVGGIFFVSLKERENYAREIKAESYGKRVFYYYTTVLVKNLAGNGFETAHEERYVIGHTLWFNIALRKT</sequence>
<dbReference type="Gene3D" id="3.40.50.150">
    <property type="entry name" value="Vaccinia Virus protein VP39"/>
    <property type="match status" value="1"/>
</dbReference>
<organism evidence="4 5">
    <name type="scientific">candidate division WWE3 bacterium GW2011_GWB1_47_11</name>
    <dbReference type="NCBI Taxonomy" id="1619117"/>
    <lineage>
        <taxon>Bacteria</taxon>
        <taxon>Katanobacteria</taxon>
    </lineage>
</organism>
<keyword evidence="1" id="KW-0489">Methyltransferase</keyword>
<gene>
    <name evidence="4" type="ORF">UX79_C0036G0005</name>
</gene>
<dbReference type="EMBL" id="LCNN01000036">
    <property type="protein sequence ID" value="KKU56119.1"/>
    <property type="molecule type" value="Genomic_DNA"/>
</dbReference>
<dbReference type="PANTHER" id="PTHR43861:SF1">
    <property type="entry name" value="TRANS-ACONITATE 2-METHYLTRANSFERASE"/>
    <property type="match status" value="1"/>
</dbReference>
<keyword evidence="2" id="KW-0808">Transferase</keyword>
<dbReference type="Proteomes" id="UP000034684">
    <property type="component" value="Unassembled WGS sequence"/>
</dbReference>
<dbReference type="GO" id="GO:0032259">
    <property type="term" value="P:methylation"/>
    <property type="evidence" value="ECO:0007669"/>
    <property type="project" value="UniProtKB-KW"/>
</dbReference>
<dbReference type="PANTHER" id="PTHR43861">
    <property type="entry name" value="TRANS-ACONITATE 2-METHYLTRANSFERASE-RELATED"/>
    <property type="match status" value="1"/>
</dbReference>
<name>A0A0G1RFP2_UNCKA</name>
<proteinExistence type="predicted"/>
<feature type="domain" description="Methyltransferase" evidence="3">
    <location>
        <begin position="49"/>
        <end position="138"/>
    </location>
</feature>
<dbReference type="GO" id="GO:0008168">
    <property type="term" value="F:methyltransferase activity"/>
    <property type="evidence" value="ECO:0007669"/>
    <property type="project" value="UniProtKB-KW"/>
</dbReference>